<dbReference type="SUPFAM" id="SSF101801">
    <property type="entry name" value="Surface presentation of antigens (SPOA)"/>
    <property type="match status" value="1"/>
</dbReference>
<evidence type="ECO:0000256" key="4">
    <source>
        <dbReference type="ARBA" id="ARBA00022500"/>
    </source>
</evidence>
<comment type="caution">
    <text evidence="9">The sequence shown here is derived from an EMBL/GenBank/DDBJ whole genome shotgun (WGS) entry which is preliminary data.</text>
</comment>
<evidence type="ECO:0000256" key="6">
    <source>
        <dbReference type="ARBA" id="ARBA00023136"/>
    </source>
</evidence>
<keyword evidence="5 7" id="KW-0283">Flagellar rotation</keyword>
<dbReference type="Gene3D" id="2.30.330.10">
    <property type="entry name" value="SpoA-like"/>
    <property type="match status" value="1"/>
</dbReference>
<dbReference type="GO" id="GO:0009425">
    <property type="term" value="C:bacterial-type flagellum basal body"/>
    <property type="evidence" value="ECO:0007669"/>
    <property type="project" value="UniProtKB-SubCell"/>
</dbReference>
<protein>
    <recommendedName>
        <fullName evidence="2 7">Flagellar motor switch protein FliN</fullName>
    </recommendedName>
</protein>
<dbReference type="NCBIfam" id="TIGR02480">
    <property type="entry name" value="fliN"/>
    <property type="match status" value="1"/>
</dbReference>
<dbReference type="GO" id="GO:0006935">
    <property type="term" value="P:chemotaxis"/>
    <property type="evidence" value="ECO:0007669"/>
    <property type="project" value="UniProtKB-KW"/>
</dbReference>
<reference evidence="9" key="1">
    <citation type="journal article" date="2014" name="Int. J. Syst. Evol. Microbiol.">
        <title>Complete genome sequence of Corynebacterium casei LMG S-19264T (=DSM 44701T), isolated from a smear-ripened cheese.</title>
        <authorList>
            <consortium name="US DOE Joint Genome Institute (JGI-PGF)"/>
            <person name="Walter F."/>
            <person name="Albersmeier A."/>
            <person name="Kalinowski J."/>
            <person name="Ruckert C."/>
        </authorList>
    </citation>
    <scope>NUCLEOTIDE SEQUENCE</scope>
    <source>
        <strain evidence="9">CGMCC 1.15493</strain>
    </source>
</reference>
<dbReference type="PRINTS" id="PR00956">
    <property type="entry name" value="FLGMOTORFLIN"/>
</dbReference>
<accession>A0A916Y2T3</accession>
<evidence type="ECO:0000259" key="8">
    <source>
        <dbReference type="Pfam" id="PF01052"/>
    </source>
</evidence>
<comment type="similarity">
    <text evidence="1 7">Belongs to the FliN/MopA/SpaO family.</text>
</comment>
<dbReference type="GO" id="GO:0005886">
    <property type="term" value="C:plasma membrane"/>
    <property type="evidence" value="ECO:0007669"/>
    <property type="project" value="UniProtKB-SubCell"/>
</dbReference>
<dbReference type="InterPro" id="IPR036429">
    <property type="entry name" value="SpoA-like_sf"/>
</dbReference>
<gene>
    <name evidence="9" type="ORF">GCM10011335_33090</name>
</gene>
<keyword evidence="7" id="KW-0975">Bacterial flagellum</keyword>
<comment type="function">
    <text evidence="7">FliN is one of three proteins (FliG, FliN, FliM) that form the rotor-mounted switch complex (C ring), located at the base of the basal body. This complex interacts with the CheY and CheZ chemotaxis proteins, in addition to contacting components of the motor that determine the direction of flagellar rotation.</text>
</comment>
<evidence type="ECO:0000313" key="9">
    <source>
        <dbReference type="EMBL" id="GGD27389.1"/>
    </source>
</evidence>
<sequence>MIDDDEADVMDAGIMETDDIEGSEFEAPAFDAADELESSAGFDGMDDGEAVQAEGKPDLNLIMDIPVTMQVVLGKAVMPVASLVKLGRGAVVKLDTSIGDPVDLIVNGRIVARGEVVVLENEESRFGITLTEIVSPGARPQRAKASAA</sequence>
<dbReference type="Proteomes" id="UP000613160">
    <property type="component" value="Unassembled WGS sequence"/>
</dbReference>
<name>A0A916Y2T3_9HYPH</name>
<dbReference type="InterPro" id="IPR001172">
    <property type="entry name" value="FliN_T3SS_HrcQb"/>
</dbReference>
<evidence type="ECO:0000256" key="2">
    <source>
        <dbReference type="ARBA" id="ARBA00021897"/>
    </source>
</evidence>
<dbReference type="EMBL" id="BMJJ01000008">
    <property type="protein sequence ID" value="GGD27389.1"/>
    <property type="molecule type" value="Genomic_DNA"/>
</dbReference>
<evidence type="ECO:0000256" key="1">
    <source>
        <dbReference type="ARBA" id="ARBA00009226"/>
    </source>
</evidence>
<keyword evidence="3 7" id="KW-1003">Cell membrane</keyword>
<feature type="domain" description="Flagellar motor switch protein FliN-like C-terminal" evidence="8">
    <location>
        <begin position="61"/>
        <end position="134"/>
    </location>
</feature>
<dbReference type="InterPro" id="IPR051469">
    <property type="entry name" value="FliN/MopA/SpaO"/>
</dbReference>
<keyword evidence="10" id="KW-1185">Reference proteome</keyword>
<keyword evidence="6 7" id="KW-0472">Membrane</keyword>
<dbReference type="Pfam" id="PF01052">
    <property type="entry name" value="FliMN_C"/>
    <property type="match status" value="1"/>
</dbReference>
<organism evidence="9 10">
    <name type="scientific">Aureimonas glaciei</name>
    <dbReference type="NCBI Taxonomy" id="1776957"/>
    <lineage>
        <taxon>Bacteria</taxon>
        <taxon>Pseudomonadati</taxon>
        <taxon>Pseudomonadota</taxon>
        <taxon>Alphaproteobacteria</taxon>
        <taxon>Hyphomicrobiales</taxon>
        <taxon>Aurantimonadaceae</taxon>
        <taxon>Aureimonas</taxon>
    </lineage>
</organism>
<evidence type="ECO:0000256" key="3">
    <source>
        <dbReference type="ARBA" id="ARBA00022475"/>
    </source>
</evidence>
<comment type="subcellular location">
    <subcellularLocation>
        <location evidence="7">Cell membrane</location>
        <topology evidence="7">Peripheral membrane protein</topology>
        <orientation evidence="7">Cytoplasmic side</orientation>
    </subcellularLocation>
    <subcellularLocation>
        <location evidence="7">Bacterial flagellum basal body</location>
    </subcellularLocation>
</comment>
<evidence type="ECO:0000313" key="10">
    <source>
        <dbReference type="Proteomes" id="UP000613160"/>
    </source>
</evidence>
<evidence type="ECO:0000256" key="7">
    <source>
        <dbReference type="RuleBase" id="RU362074"/>
    </source>
</evidence>
<reference evidence="9" key="2">
    <citation type="submission" date="2020-09" db="EMBL/GenBank/DDBJ databases">
        <authorList>
            <person name="Sun Q."/>
            <person name="Zhou Y."/>
        </authorList>
    </citation>
    <scope>NUCLEOTIDE SEQUENCE</scope>
    <source>
        <strain evidence="9">CGMCC 1.15493</strain>
    </source>
</reference>
<dbReference type="GO" id="GO:0003774">
    <property type="term" value="F:cytoskeletal motor activity"/>
    <property type="evidence" value="ECO:0007669"/>
    <property type="project" value="UniProtKB-UniRule"/>
</dbReference>
<dbReference type="InterPro" id="IPR012826">
    <property type="entry name" value="FliN"/>
</dbReference>
<dbReference type="AlphaFoldDB" id="A0A916Y2T3"/>
<evidence type="ECO:0000256" key="5">
    <source>
        <dbReference type="ARBA" id="ARBA00022779"/>
    </source>
</evidence>
<dbReference type="InterPro" id="IPR001543">
    <property type="entry name" value="FliN-like_C"/>
</dbReference>
<keyword evidence="4 7" id="KW-0145">Chemotaxis</keyword>
<dbReference type="PANTHER" id="PTHR43484">
    <property type="match status" value="1"/>
</dbReference>
<proteinExistence type="inferred from homology"/>
<dbReference type="GO" id="GO:0071973">
    <property type="term" value="P:bacterial-type flagellum-dependent cell motility"/>
    <property type="evidence" value="ECO:0007669"/>
    <property type="project" value="UniProtKB-UniRule"/>
</dbReference>
<dbReference type="PANTHER" id="PTHR43484:SF1">
    <property type="entry name" value="FLAGELLAR MOTOR SWITCH PROTEIN FLIN"/>
    <property type="match status" value="1"/>
</dbReference>